<evidence type="ECO:0000313" key="2">
    <source>
        <dbReference type="Proteomes" id="UP000494115"/>
    </source>
</evidence>
<dbReference type="Proteomes" id="UP000494115">
    <property type="component" value="Unassembled WGS sequence"/>
</dbReference>
<dbReference type="EMBL" id="CADIKM010000016">
    <property type="protein sequence ID" value="CAB3792697.1"/>
    <property type="molecule type" value="Genomic_DNA"/>
</dbReference>
<dbReference type="RefSeq" id="WP_175105904.1">
    <property type="nucleotide sequence ID" value="NZ_CADIKM010000016.1"/>
</dbReference>
<reference evidence="1 2" key="1">
    <citation type="submission" date="2020-04" db="EMBL/GenBank/DDBJ databases">
        <authorList>
            <person name="De Canck E."/>
        </authorList>
    </citation>
    <scope>NUCLEOTIDE SEQUENCE [LARGE SCALE GENOMIC DNA]</scope>
    <source>
        <strain evidence="1 2">LMG 28138</strain>
    </source>
</reference>
<dbReference type="AlphaFoldDB" id="A0A6S7BLL5"/>
<name>A0A6S7BLL5_9BURK</name>
<proteinExistence type="predicted"/>
<keyword evidence="2" id="KW-1185">Reference proteome</keyword>
<evidence type="ECO:0008006" key="3">
    <source>
        <dbReference type="Google" id="ProtNLM"/>
    </source>
</evidence>
<evidence type="ECO:0000313" key="1">
    <source>
        <dbReference type="EMBL" id="CAB3792697.1"/>
    </source>
</evidence>
<protein>
    <recommendedName>
        <fullName evidence="3">DUF1488 domain-containing protein</fullName>
    </recommendedName>
</protein>
<dbReference type="Gene3D" id="3.30.160.140">
    <property type="entry name" value="Shew3726-like"/>
    <property type="match status" value="1"/>
</dbReference>
<dbReference type="InterPro" id="IPR036692">
    <property type="entry name" value="Shew3726-like_sf"/>
</dbReference>
<dbReference type="SUPFAM" id="SSF160272">
    <property type="entry name" value="Shew3726-like"/>
    <property type="match status" value="1"/>
</dbReference>
<sequence length="97" mass="10518">MRIEFPAGKREWNGAELMVDFVATVDGATVLCSISAEALEDHFGAPSPLEADMLSAFDGHVRRIHLICRRTLEGSGGEPVVLRSGLIRVFDARNPPA</sequence>
<gene>
    <name evidence="1" type="ORF">LMG28138_03376</name>
</gene>
<accession>A0A6S7BLL5</accession>
<organism evidence="1 2">
    <name type="scientific">Pararobbsia alpina</name>
    <dbReference type="NCBI Taxonomy" id="621374"/>
    <lineage>
        <taxon>Bacteria</taxon>
        <taxon>Pseudomonadati</taxon>
        <taxon>Pseudomonadota</taxon>
        <taxon>Betaproteobacteria</taxon>
        <taxon>Burkholderiales</taxon>
        <taxon>Burkholderiaceae</taxon>
        <taxon>Pararobbsia</taxon>
    </lineage>
</organism>
<dbReference type="InterPro" id="IPR009962">
    <property type="entry name" value="DUF1488"/>
</dbReference>
<dbReference type="Pfam" id="PF07369">
    <property type="entry name" value="DUF1488"/>
    <property type="match status" value="1"/>
</dbReference>